<proteinExistence type="predicted"/>
<comment type="caution">
    <text evidence="2">The sequence shown here is derived from an EMBL/GenBank/DDBJ whole genome shotgun (WGS) entry which is preliminary data.</text>
</comment>
<gene>
    <name evidence="2" type="ORF">Cch01nite_18210</name>
</gene>
<evidence type="ECO:0000256" key="1">
    <source>
        <dbReference type="SAM" id="MobiDB-lite"/>
    </source>
</evidence>
<reference evidence="2" key="1">
    <citation type="submission" date="2021-01" db="EMBL/GenBank/DDBJ databases">
        <title>Whole genome shotgun sequence of Cellulomonas chitinilytica NBRC 110799.</title>
        <authorList>
            <person name="Komaki H."/>
            <person name="Tamura T."/>
        </authorList>
    </citation>
    <scope>NUCLEOTIDE SEQUENCE</scope>
    <source>
        <strain evidence="2">NBRC 110799</strain>
    </source>
</reference>
<evidence type="ECO:0000313" key="3">
    <source>
        <dbReference type="Proteomes" id="UP000632740"/>
    </source>
</evidence>
<keyword evidence="3" id="KW-1185">Reference proteome</keyword>
<dbReference type="EMBL" id="BONK01000005">
    <property type="protein sequence ID" value="GIG21097.1"/>
    <property type="molecule type" value="Genomic_DNA"/>
</dbReference>
<evidence type="ECO:0000313" key="2">
    <source>
        <dbReference type="EMBL" id="GIG21097.1"/>
    </source>
</evidence>
<feature type="compositionally biased region" description="Low complexity" evidence="1">
    <location>
        <begin position="1"/>
        <end position="21"/>
    </location>
</feature>
<sequence>MSGMTSGVTSGVASGMASGAGPAVTSAGGSGGSPRFTDGGTSSTLGCPSLPRIPGAPPPVRIPVLPLPVRIPGAPAGMWPGIVVMASSARPGPTTIASAKETARTA</sequence>
<dbReference type="Proteomes" id="UP000632740">
    <property type="component" value="Unassembled WGS sequence"/>
</dbReference>
<organism evidence="2 3">
    <name type="scientific">Cellulomonas chitinilytica</name>
    <dbReference type="NCBI Taxonomy" id="398759"/>
    <lineage>
        <taxon>Bacteria</taxon>
        <taxon>Bacillati</taxon>
        <taxon>Actinomycetota</taxon>
        <taxon>Actinomycetes</taxon>
        <taxon>Micrococcales</taxon>
        <taxon>Cellulomonadaceae</taxon>
        <taxon>Cellulomonas</taxon>
    </lineage>
</organism>
<feature type="region of interest" description="Disordered" evidence="1">
    <location>
        <begin position="1"/>
        <end position="60"/>
    </location>
</feature>
<dbReference type="AlphaFoldDB" id="A0A919U247"/>
<accession>A0A919U247</accession>
<protein>
    <submittedName>
        <fullName evidence="2">Uncharacterized protein</fullName>
    </submittedName>
</protein>
<name>A0A919U247_9CELL</name>